<dbReference type="OrthoDB" id="339900at2759"/>
<comment type="caution">
    <text evidence="1">The sequence shown here is derived from an EMBL/GenBank/DDBJ whole genome shotgun (WGS) entry which is preliminary data.</text>
</comment>
<reference evidence="1 2" key="1">
    <citation type="journal article" date="2020" name="Genome Biol. Evol.">
        <title>Comparative genomics of strictly vertically transmitted, feminizing microsporidia endosymbionts of amphipod crustaceans.</title>
        <authorList>
            <person name="Cormier A."/>
            <person name="Chebbi M.A."/>
            <person name="Giraud I."/>
            <person name="Wattier R."/>
            <person name="Teixeira M."/>
            <person name="Gilbert C."/>
            <person name="Rigaud T."/>
            <person name="Cordaux R."/>
        </authorList>
    </citation>
    <scope>NUCLEOTIDE SEQUENCE [LARGE SCALE GENOMIC DNA]</scope>
    <source>
        <strain evidence="1 2">Ou3-Ou53</strain>
    </source>
</reference>
<protein>
    <submittedName>
        <fullName evidence="1">Uncharacterized protein</fullName>
    </submittedName>
</protein>
<sequence length="269" mass="31072">MCFNNLTVKNINGCNFVLYCEENYLVLLNNDTGKYHVVEHDKKILYVWDTYFSDLEKNVFEIDLDKLNIKKVEKHEDLKKIEICELKKLLENQNVVVFYKSGCVAKHVRKIKKNLFKATGKYLMNTFGNCLVNGDKILTGTLCGVIDCCSNSNYIFIADKYKRIRVVDEHGKIIRFIFVASDILKMVNSEEKLYVLTKESLETYEILSGRLLGKKPVESSLGDSLILSDDKIYFVKSSNLLNFDQEKIESDGFYLNYLGNIITIKNNCK</sequence>
<accession>A0A9P6GXZ8</accession>
<evidence type="ECO:0000313" key="1">
    <source>
        <dbReference type="EMBL" id="KAF9762127.1"/>
    </source>
</evidence>
<organism evidence="1 2">
    <name type="scientific">Nosema granulosis</name>
    <dbReference type="NCBI Taxonomy" id="83296"/>
    <lineage>
        <taxon>Eukaryota</taxon>
        <taxon>Fungi</taxon>
        <taxon>Fungi incertae sedis</taxon>
        <taxon>Microsporidia</taxon>
        <taxon>Nosematidae</taxon>
        <taxon>Nosema</taxon>
    </lineage>
</organism>
<name>A0A9P6GXZ8_9MICR</name>
<proteinExistence type="predicted"/>
<keyword evidence="2" id="KW-1185">Reference proteome</keyword>
<dbReference type="EMBL" id="SBJO01000207">
    <property type="protein sequence ID" value="KAF9762127.1"/>
    <property type="molecule type" value="Genomic_DNA"/>
</dbReference>
<dbReference type="Proteomes" id="UP000740883">
    <property type="component" value="Unassembled WGS sequence"/>
</dbReference>
<dbReference type="AlphaFoldDB" id="A0A9P6GXZ8"/>
<evidence type="ECO:0000313" key="2">
    <source>
        <dbReference type="Proteomes" id="UP000740883"/>
    </source>
</evidence>
<gene>
    <name evidence="1" type="ORF">NGRA_2197</name>
</gene>